<sequence length="94" mass="10757">MKNVSTDNFKKFSIMLANKLKSGFVIVEQNDKLPYAVLKKEGNKIDHISNFFICCLTLGVWSVVWIYNTQVLSKSKTILISIDEDGNTFEDKCF</sequence>
<name>A0A1M5IF95_9FLAO</name>
<dbReference type="AlphaFoldDB" id="A0A1M5IF95"/>
<keyword evidence="1" id="KW-0812">Transmembrane</keyword>
<dbReference type="Proteomes" id="UP000184020">
    <property type="component" value="Unassembled WGS sequence"/>
</dbReference>
<accession>A0A1M5IF95</accession>
<keyword evidence="1" id="KW-1133">Transmembrane helix</keyword>
<dbReference type="STRING" id="229205.SAMN05444372_10455"/>
<reference evidence="3" key="1">
    <citation type="submission" date="2016-11" db="EMBL/GenBank/DDBJ databases">
        <authorList>
            <person name="Varghese N."/>
            <person name="Submissions S."/>
        </authorList>
    </citation>
    <scope>NUCLEOTIDE SEQUENCE [LARGE SCALE GENOMIC DNA]</scope>
    <source>
        <strain evidence="3">DSM 17659</strain>
    </source>
</reference>
<proteinExistence type="predicted"/>
<evidence type="ECO:0000313" key="2">
    <source>
        <dbReference type="EMBL" id="SHG26759.1"/>
    </source>
</evidence>
<dbReference type="OrthoDB" id="1361771at2"/>
<dbReference type="EMBL" id="FQWF01000004">
    <property type="protein sequence ID" value="SHG26759.1"/>
    <property type="molecule type" value="Genomic_DNA"/>
</dbReference>
<protein>
    <submittedName>
        <fullName evidence="2">Uncharacterized protein</fullName>
    </submittedName>
</protein>
<organism evidence="2 3">
    <name type="scientific">Flavobacterium micromati</name>
    <dbReference type="NCBI Taxonomy" id="229205"/>
    <lineage>
        <taxon>Bacteria</taxon>
        <taxon>Pseudomonadati</taxon>
        <taxon>Bacteroidota</taxon>
        <taxon>Flavobacteriia</taxon>
        <taxon>Flavobacteriales</taxon>
        <taxon>Flavobacteriaceae</taxon>
        <taxon>Flavobacterium</taxon>
    </lineage>
</organism>
<evidence type="ECO:0000313" key="3">
    <source>
        <dbReference type="Proteomes" id="UP000184020"/>
    </source>
</evidence>
<keyword evidence="3" id="KW-1185">Reference proteome</keyword>
<keyword evidence="1" id="KW-0472">Membrane</keyword>
<gene>
    <name evidence="2" type="ORF">SAMN05444372_10455</name>
</gene>
<feature type="transmembrane region" description="Helical" evidence="1">
    <location>
        <begin position="48"/>
        <end position="67"/>
    </location>
</feature>
<dbReference type="RefSeq" id="WP_073018228.1">
    <property type="nucleotide sequence ID" value="NZ_FQWF01000004.1"/>
</dbReference>
<evidence type="ECO:0000256" key="1">
    <source>
        <dbReference type="SAM" id="Phobius"/>
    </source>
</evidence>